<keyword evidence="3" id="KW-1185">Reference proteome</keyword>
<feature type="compositionally biased region" description="Polar residues" evidence="1">
    <location>
        <begin position="113"/>
        <end position="122"/>
    </location>
</feature>
<dbReference type="AlphaFoldDB" id="A0A4Y6UAI1"/>
<dbReference type="Gene3D" id="3.30.70.240">
    <property type="match status" value="1"/>
</dbReference>
<accession>A0A4Y6UAI1</accession>
<evidence type="ECO:0000313" key="3">
    <source>
        <dbReference type="Proteomes" id="UP000318709"/>
    </source>
</evidence>
<dbReference type="KEGG" id="swf:E3E12_03310"/>
<reference evidence="2 3" key="1">
    <citation type="submission" date="2019-03" db="EMBL/GenBank/DDBJ databases">
        <title>The complete genome sequence of Swingsia_sp. F3b2 LMG30590(T).</title>
        <authorList>
            <person name="Chua K.-O."/>
            <person name="Chan K.-G."/>
            <person name="See-Too W.-S."/>
        </authorList>
    </citation>
    <scope>NUCLEOTIDE SEQUENCE [LARGE SCALE GENOMIC DNA]</scope>
    <source>
        <strain evidence="2 3">F3b2</strain>
    </source>
</reference>
<proteinExistence type="predicted"/>
<gene>
    <name evidence="2" type="primary">cas2e</name>
    <name evidence="2" type="ORF">E3E12_03310</name>
</gene>
<sequence>MPMTIVVTSNVESRYRGFLTSIMLEVAAGVYVSPRMSVAVRERTWKVLTEWWWALGNGSLTMVWPDKNLSGGVGMALLGEAPKDIIDADGVLLVRRIMQETATPIAGGPPSPSQEEAVQQTLDNEEQIL</sequence>
<dbReference type="NCBIfam" id="TIGR01873">
    <property type="entry name" value="cas_CT1978"/>
    <property type="match status" value="1"/>
</dbReference>
<dbReference type="Proteomes" id="UP000318709">
    <property type="component" value="Chromosome"/>
</dbReference>
<dbReference type="Pfam" id="PF09707">
    <property type="entry name" value="Cas_Cas2CT1978"/>
    <property type="match status" value="1"/>
</dbReference>
<name>A0A4Y6UAI1_9PROT</name>
<dbReference type="EMBL" id="CP038231">
    <property type="protein sequence ID" value="QDH13391.1"/>
    <property type="molecule type" value="Genomic_DNA"/>
</dbReference>
<dbReference type="OrthoDB" id="7570605at2"/>
<protein>
    <submittedName>
        <fullName evidence="2">Type I-E CRISPR-associated endoribonuclease Cas2</fullName>
    </submittedName>
</protein>
<dbReference type="RefSeq" id="WP_141443052.1">
    <property type="nucleotide sequence ID" value="NZ_CP038231.1"/>
</dbReference>
<organism evidence="2 3">
    <name type="scientific">Formicincola oecophyllae</name>
    <dbReference type="NCBI Taxonomy" id="2558361"/>
    <lineage>
        <taxon>Bacteria</taxon>
        <taxon>Pseudomonadati</taxon>
        <taxon>Pseudomonadota</taxon>
        <taxon>Alphaproteobacteria</taxon>
        <taxon>Acetobacterales</taxon>
        <taxon>Acetobacteraceae</taxon>
        <taxon>Formicincola</taxon>
    </lineage>
</organism>
<evidence type="ECO:0000256" key="1">
    <source>
        <dbReference type="SAM" id="MobiDB-lite"/>
    </source>
</evidence>
<dbReference type="InterPro" id="IPR010152">
    <property type="entry name" value="CRISPR-assoc_prot_Cas2_sub"/>
</dbReference>
<evidence type="ECO:0000313" key="2">
    <source>
        <dbReference type="EMBL" id="QDH13391.1"/>
    </source>
</evidence>
<feature type="region of interest" description="Disordered" evidence="1">
    <location>
        <begin position="102"/>
        <end position="129"/>
    </location>
</feature>